<gene>
    <name evidence="2" type="ORF">LOTGIDRAFT_70673</name>
</gene>
<dbReference type="HOGENOM" id="CLU_171328_3_2_1"/>
<feature type="non-terminal residue" evidence="2">
    <location>
        <position position="63"/>
    </location>
</feature>
<reference evidence="2 3" key="1">
    <citation type="journal article" date="2013" name="Nature">
        <title>Insights into bilaterian evolution from three spiralian genomes.</title>
        <authorList>
            <person name="Simakov O."/>
            <person name="Marletaz F."/>
            <person name="Cho S.J."/>
            <person name="Edsinger-Gonzales E."/>
            <person name="Havlak P."/>
            <person name="Hellsten U."/>
            <person name="Kuo D.H."/>
            <person name="Larsson T."/>
            <person name="Lv J."/>
            <person name="Arendt D."/>
            <person name="Savage R."/>
            <person name="Osoegawa K."/>
            <person name="de Jong P."/>
            <person name="Grimwood J."/>
            <person name="Chapman J.A."/>
            <person name="Shapiro H."/>
            <person name="Aerts A."/>
            <person name="Otillar R.P."/>
            <person name="Terry A.Y."/>
            <person name="Boore J.L."/>
            <person name="Grigoriev I.V."/>
            <person name="Lindberg D.R."/>
            <person name="Seaver E.C."/>
            <person name="Weisblat D.A."/>
            <person name="Putnam N.H."/>
            <person name="Rokhsar D.S."/>
        </authorList>
    </citation>
    <scope>NUCLEOTIDE SEQUENCE [LARGE SCALE GENOMIC DNA]</scope>
</reference>
<keyword evidence="3" id="KW-1185">Reference proteome</keyword>
<dbReference type="EMBL" id="KB202619">
    <property type="protein sequence ID" value="ESO88902.1"/>
    <property type="molecule type" value="Genomic_DNA"/>
</dbReference>
<dbReference type="GO" id="GO:0007423">
    <property type="term" value="P:sensory organ development"/>
    <property type="evidence" value="ECO:0007669"/>
    <property type="project" value="TreeGrafter"/>
</dbReference>
<dbReference type="OMA" id="NHILMQV"/>
<dbReference type="GO" id="GO:0061564">
    <property type="term" value="P:axon development"/>
    <property type="evidence" value="ECO:0007669"/>
    <property type="project" value="TreeGrafter"/>
</dbReference>
<dbReference type="InterPro" id="IPR050359">
    <property type="entry name" value="bHLH_transcription_factors"/>
</dbReference>
<proteinExistence type="predicted"/>
<evidence type="ECO:0000313" key="3">
    <source>
        <dbReference type="Proteomes" id="UP000030746"/>
    </source>
</evidence>
<dbReference type="GO" id="GO:0005634">
    <property type="term" value="C:nucleus"/>
    <property type="evidence" value="ECO:0007669"/>
    <property type="project" value="TreeGrafter"/>
</dbReference>
<dbReference type="GO" id="GO:0046983">
    <property type="term" value="F:protein dimerization activity"/>
    <property type="evidence" value="ECO:0007669"/>
    <property type="project" value="InterPro"/>
</dbReference>
<dbReference type="PANTHER" id="PTHR19290">
    <property type="entry name" value="BASIC HELIX-LOOP-HELIX PROTEIN NEUROGENIN-RELATED"/>
    <property type="match status" value="1"/>
</dbReference>
<dbReference type="GeneID" id="20251983"/>
<dbReference type="PANTHER" id="PTHR19290:SF164">
    <property type="entry name" value="BHLH DOMAIN-CONTAINING PROTEIN"/>
    <property type="match status" value="1"/>
</dbReference>
<feature type="domain" description="BHLH" evidence="1">
    <location>
        <begin position="8"/>
        <end position="62"/>
    </location>
</feature>
<dbReference type="InterPro" id="IPR036638">
    <property type="entry name" value="HLH_DNA-bd_sf"/>
</dbReference>
<organism evidence="2 3">
    <name type="scientific">Lottia gigantea</name>
    <name type="common">Giant owl limpet</name>
    <dbReference type="NCBI Taxonomy" id="225164"/>
    <lineage>
        <taxon>Eukaryota</taxon>
        <taxon>Metazoa</taxon>
        <taxon>Spiralia</taxon>
        <taxon>Lophotrochozoa</taxon>
        <taxon>Mollusca</taxon>
        <taxon>Gastropoda</taxon>
        <taxon>Patellogastropoda</taxon>
        <taxon>Lottioidea</taxon>
        <taxon>Lottiidae</taxon>
        <taxon>Lottia</taxon>
    </lineage>
</organism>
<accession>V3ZX15</accession>
<evidence type="ECO:0000313" key="2">
    <source>
        <dbReference type="EMBL" id="ESO88902.1"/>
    </source>
</evidence>
<sequence>LNDDEIHELRSKINGRERKRMHDLNLAMEELRNVMPYAKGPSVRKISKIATLSLAKNYISMLT</sequence>
<dbReference type="CTD" id="20251983"/>
<dbReference type="Pfam" id="PF00010">
    <property type="entry name" value="HLH"/>
    <property type="match status" value="1"/>
</dbReference>
<dbReference type="InterPro" id="IPR011598">
    <property type="entry name" value="bHLH_dom"/>
</dbReference>
<name>V3ZX15_LOTGI</name>
<protein>
    <recommendedName>
        <fullName evidence="1">BHLH domain-containing protein</fullName>
    </recommendedName>
</protein>
<evidence type="ECO:0000259" key="1">
    <source>
        <dbReference type="PROSITE" id="PS50888"/>
    </source>
</evidence>
<dbReference type="AlphaFoldDB" id="V3ZX15"/>
<dbReference type="GO" id="GO:0045944">
    <property type="term" value="P:positive regulation of transcription by RNA polymerase II"/>
    <property type="evidence" value="ECO:0007669"/>
    <property type="project" value="TreeGrafter"/>
</dbReference>
<dbReference type="OrthoDB" id="10011855at2759"/>
<dbReference type="SMART" id="SM00353">
    <property type="entry name" value="HLH"/>
    <property type="match status" value="1"/>
</dbReference>
<dbReference type="STRING" id="225164.V3ZX15"/>
<dbReference type="SUPFAM" id="SSF47459">
    <property type="entry name" value="HLH, helix-loop-helix DNA-binding domain"/>
    <property type="match status" value="1"/>
</dbReference>
<dbReference type="KEGG" id="lgi:LOTGIDRAFT_70673"/>
<feature type="non-terminal residue" evidence="2">
    <location>
        <position position="1"/>
    </location>
</feature>
<dbReference type="GO" id="GO:0000981">
    <property type="term" value="F:DNA-binding transcription factor activity, RNA polymerase II-specific"/>
    <property type="evidence" value="ECO:0007669"/>
    <property type="project" value="TreeGrafter"/>
</dbReference>
<dbReference type="RefSeq" id="XP_009059938.1">
    <property type="nucleotide sequence ID" value="XM_009061690.1"/>
</dbReference>
<dbReference type="Gene3D" id="4.10.280.10">
    <property type="entry name" value="Helix-loop-helix DNA-binding domain"/>
    <property type="match status" value="1"/>
</dbReference>
<dbReference type="Proteomes" id="UP000030746">
    <property type="component" value="Unassembled WGS sequence"/>
</dbReference>
<dbReference type="GO" id="GO:0070888">
    <property type="term" value="F:E-box binding"/>
    <property type="evidence" value="ECO:0007669"/>
    <property type="project" value="TreeGrafter"/>
</dbReference>
<dbReference type="PROSITE" id="PS50888">
    <property type="entry name" value="BHLH"/>
    <property type="match status" value="1"/>
</dbReference>